<name>A0A9F7QTP8_ICTPU</name>
<feature type="region of interest" description="Disordered" evidence="3">
    <location>
        <begin position="261"/>
        <end position="281"/>
    </location>
</feature>
<dbReference type="RefSeq" id="XP_053532715.1">
    <property type="nucleotide sequence ID" value="XM_053676740.1"/>
</dbReference>
<reference evidence="7" key="1">
    <citation type="journal article" date="2016" name="Nat. Commun.">
        <title>The channel catfish genome sequence provides insights into the evolution of scale formation in teleosts.</title>
        <authorList>
            <person name="Liu Z."/>
            <person name="Liu S."/>
            <person name="Yao J."/>
            <person name="Bao L."/>
            <person name="Zhang J."/>
            <person name="Li Y."/>
            <person name="Jiang C."/>
            <person name="Sun L."/>
            <person name="Wang R."/>
            <person name="Zhang Y."/>
            <person name="Zhou T."/>
            <person name="Zeng Q."/>
            <person name="Fu Q."/>
            <person name="Gao S."/>
            <person name="Li N."/>
            <person name="Koren S."/>
            <person name="Jiang Y."/>
            <person name="Zimin A."/>
            <person name="Xu P."/>
            <person name="Phillippy A.M."/>
            <person name="Geng X."/>
            <person name="Song L."/>
            <person name="Sun F."/>
            <person name="Li C."/>
            <person name="Wang X."/>
            <person name="Chen A."/>
            <person name="Jin Y."/>
            <person name="Yuan Z."/>
            <person name="Yang Y."/>
            <person name="Tan S."/>
            <person name="Peatman E."/>
            <person name="Lu J."/>
            <person name="Qin Z."/>
            <person name="Dunham R."/>
            <person name="Li Z."/>
            <person name="Sonstegard T."/>
            <person name="Feng J."/>
            <person name="Danzmann R.G."/>
            <person name="Schroeder S."/>
            <person name="Scheffler B."/>
            <person name="Duke M.V."/>
            <person name="Ballard L."/>
            <person name="Kucuktas H."/>
            <person name="Kaltenboeck L."/>
            <person name="Liu H."/>
            <person name="Armbruster J."/>
            <person name="Xie Y."/>
            <person name="Kirby M.L."/>
            <person name="Tian Y."/>
            <person name="Flanagan M.E."/>
            <person name="Mu W."/>
            <person name="Waldbieser G.C."/>
        </authorList>
    </citation>
    <scope>NUCLEOTIDE SEQUENCE [LARGE SCALE GENOMIC DNA]</scope>
    <source>
        <strain evidence="7">SDA103</strain>
    </source>
</reference>
<gene>
    <name evidence="8" type="primary">LOC108259101</name>
</gene>
<dbReference type="Proteomes" id="UP000221080">
    <property type="component" value="Chromosome 27"/>
</dbReference>
<proteinExistence type="predicted"/>
<dbReference type="InterPro" id="IPR051755">
    <property type="entry name" value="Ig-like_CS_Receptor"/>
</dbReference>
<dbReference type="PROSITE" id="PS50835">
    <property type="entry name" value="IG_LIKE"/>
    <property type="match status" value="1"/>
</dbReference>
<dbReference type="InterPro" id="IPR003599">
    <property type="entry name" value="Ig_sub"/>
</dbReference>
<dbReference type="KEGG" id="ipu:108259101"/>
<dbReference type="InterPro" id="IPR013783">
    <property type="entry name" value="Ig-like_fold"/>
</dbReference>
<feature type="signal peptide" evidence="5">
    <location>
        <begin position="1"/>
        <end position="18"/>
    </location>
</feature>
<keyword evidence="1" id="KW-1015">Disulfide bond</keyword>
<feature type="compositionally biased region" description="Basic and acidic residues" evidence="3">
    <location>
        <begin position="270"/>
        <end position="281"/>
    </location>
</feature>
<evidence type="ECO:0000256" key="2">
    <source>
        <dbReference type="ARBA" id="ARBA00023180"/>
    </source>
</evidence>
<dbReference type="PANTHER" id="PTHR19971">
    <property type="entry name" value="SIGNAL-REGULATORY PROTEIN BETA"/>
    <property type="match status" value="1"/>
</dbReference>
<dbReference type="AlphaFoldDB" id="A0A9F7QTP8"/>
<keyword evidence="4" id="KW-0812">Transmembrane</keyword>
<dbReference type="SMART" id="SM00409">
    <property type="entry name" value="IG"/>
    <property type="match status" value="1"/>
</dbReference>
<keyword evidence="4" id="KW-1133">Transmembrane helix</keyword>
<organism evidence="7 8">
    <name type="scientific">Ictalurus punctatus</name>
    <name type="common">Channel catfish</name>
    <name type="synonym">Silurus punctatus</name>
    <dbReference type="NCBI Taxonomy" id="7998"/>
    <lineage>
        <taxon>Eukaryota</taxon>
        <taxon>Metazoa</taxon>
        <taxon>Chordata</taxon>
        <taxon>Craniata</taxon>
        <taxon>Vertebrata</taxon>
        <taxon>Euteleostomi</taxon>
        <taxon>Actinopterygii</taxon>
        <taxon>Neopterygii</taxon>
        <taxon>Teleostei</taxon>
        <taxon>Ostariophysi</taxon>
        <taxon>Siluriformes</taxon>
        <taxon>Ictaluridae</taxon>
        <taxon>Ictalurus</taxon>
    </lineage>
</organism>
<keyword evidence="4" id="KW-0472">Membrane</keyword>
<protein>
    <submittedName>
        <fullName evidence="8">Uncharacterized protein LOC108259101 isoform X1</fullName>
    </submittedName>
</protein>
<evidence type="ECO:0000259" key="6">
    <source>
        <dbReference type="PROSITE" id="PS50835"/>
    </source>
</evidence>
<evidence type="ECO:0000256" key="5">
    <source>
        <dbReference type="SAM" id="SignalP"/>
    </source>
</evidence>
<dbReference type="OrthoDB" id="8878507at2759"/>
<reference evidence="8" key="2">
    <citation type="submission" date="2025-08" db="UniProtKB">
        <authorList>
            <consortium name="RefSeq"/>
        </authorList>
    </citation>
    <scope>IDENTIFICATION</scope>
    <source>
        <tissue evidence="8">Blood</tissue>
    </source>
</reference>
<dbReference type="InterPro" id="IPR013106">
    <property type="entry name" value="Ig_V-set"/>
</dbReference>
<feature type="chain" id="PRO_5039922696" evidence="5">
    <location>
        <begin position="19"/>
        <end position="387"/>
    </location>
</feature>
<feature type="domain" description="Ig-like" evidence="6">
    <location>
        <begin position="111"/>
        <end position="230"/>
    </location>
</feature>
<evidence type="ECO:0000256" key="4">
    <source>
        <dbReference type="SAM" id="Phobius"/>
    </source>
</evidence>
<evidence type="ECO:0000256" key="1">
    <source>
        <dbReference type="ARBA" id="ARBA00023157"/>
    </source>
</evidence>
<evidence type="ECO:0000256" key="3">
    <source>
        <dbReference type="SAM" id="MobiDB-lite"/>
    </source>
</evidence>
<sequence>MALQCFVLLVIFLSKCLGHTEFIYTAKDEVKLFCDTNKWETNTESDNRIDVNCTVECVHGEALKLNNTQNSCKNKDSFKVGEKCSLIASSGFYRCVTALDSGFLFPFKPSPNTVTSYIVATANEEMTNKSEERSSVELTEGEDVLLNCSVIFTEQYDNKNFVVYWIKTIGKNSTCVYSYDYDLYTRIRYNPHCNVQEERLYTLSNQTEDKITHNIRISNVTDSDAGQYLCALQVHTHNKTKGKWKIINNITVSVHKDKGPEIAGNNADLNPKDPIPKDKASENTGNSTALIVCVTIPILLALAIATVWFIWKKIKTSPGSQAIELQRNQNADDTEEKADIECPYAVGCGEEEIKFRSQGDTLKQEGHEESRALYSVMKLNDLYEPGV</sequence>
<keyword evidence="2" id="KW-0325">Glycoprotein</keyword>
<feature type="transmembrane region" description="Helical" evidence="4">
    <location>
        <begin position="289"/>
        <end position="311"/>
    </location>
</feature>
<dbReference type="Gene3D" id="2.60.40.10">
    <property type="entry name" value="Immunoglobulins"/>
    <property type="match status" value="1"/>
</dbReference>
<dbReference type="SUPFAM" id="SSF48726">
    <property type="entry name" value="Immunoglobulin"/>
    <property type="match status" value="1"/>
</dbReference>
<accession>A0A9F7QTP8</accession>
<dbReference type="GeneID" id="108259101"/>
<keyword evidence="7" id="KW-1185">Reference proteome</keyword>
<dbReference type="InterPro" id="IPR007110">
    <property type="entry name" value="Ig-like_dom"/>
</dbReference>
<dbReference type="InterPro" id="IPR036179">
    <property type="entry name" value="Ig-like_dom_sf"/>
</dbReference>
<evidence type="ECO:0000313" key="8">
    <source>
        <dbReference type="RefSeq" id="XP_053532715.1"/>
    </source>
</evidence>
<evidence type="ECO:0000313" key="7">
    <source>
        <dbReference type="Proteomes" id="UP000221080"/>
    </source>
</evidence>
<dbReference type="Pfam" id="PF07686">
    <property type="entry name" value="V-set"/>
    <property type="match status" value="1"/>
</dbReference>
<keyword evidence="5" id="KW-0732">Signal</keyword>